<dbReference type="EMBL" id="BDGG01000010">
    <property type="protein sequence ID" value="GAV04282.1"/>
    <property type="molecule type" value="Genomic_DNA"/>
</dbReference>
<dbReference type="AlphaFoldDB" id="A0A1D1VRT9"/>
<keyword evidence="3" id="KW-1185">Reference proteome</keyword>
<name>A0A1D1VRT9_RAMVA</name>
<gene>
    <name evidence="2" type="primary">RvY_14585-1</name>
    <name evidence="2" type="synonym">RvY_14585.1</name>
    <name evidence="2" type="ORF">RvY_14585</name>
</gene>
<protein>
    <recommendedName>
        <fullName evidence="4">BTB domain-containing protein</fullName>
    </recommendedName>
</protein>
<evidence type="ECO:0000256" key="1">
    <source>
        <dbReference type="SAM" id="MobiDB-lite"/>
    </source>
</evidence>
<reference evidence="2 3" key="1">
    <citation type="journal article" date="2016" name="Nat. Commun.">
        <title>Extremotolerant tardigrade genome and improved radiotolerance of human cultured cells by tardigrade-unique protein.</title>
        <authorList>
            <person name="Hashimoto T."/>
            <person name="Horikawa D.D."/>
            <person name="Saito Y."/>
            <person name="Kuwahara H."/>
            <person name="Kozuka-Hata H."/>
            <person name="Shin-I T."/>
            <person name="Minakuchi Y."/>
            <person name="Ohishi K."/>
            <person name="Motoyama A."/>
            <person name="Aizu T."/>
            <person name="Enomoto A."/>
            <person name="Kondo K."/>
            <person name="Tanaka S."/>
            <person name="Hara Y."/>
            <person name="Koshikawa S."/>
            <person name="Sagara H."/>
            <person name="Miura T."/>
            <person name="Yokobori S."/>
            <person name="Miyagawa K."/>
            <person name="Suzuki Y."/>
            <person name="Kubo T."/>
            <person name="Oyama M."/>
            <person name="Kohara Y."/>
            <person name="Fujiyama A."/>
            <person name="Arakawa K."/>
            <person name="Katayama T."/>
            <person name="Toyoda A."/>
            <person name="Kunieda T."/>
        </authorList>
    </citation>
    <scope>NUCLEOTIDE SEQUENCE [LARGE SCALE GENOMIC DNA]</scope>
    <source>
        <strain evidence="2 3">YOKOZUNA-1</strain>
    </source>
</reference>
<dbReference type="Proteomes" id="UP000186922">
    <property type="component" value="Unassembled WGS sequence"/>
</dbReference>
<evidence type="ECO:0008006" key="4">
    <source>
        <dbReference type="Google" id="ProtNLM"/>
    </source>
</evidence>
<evidence type="ECO:0000313" key="3">
    <source>
        <dbReference type="Proteomes" id="UP000186922"/>
    </source>
</evidence>
<feature type="region of interest" description="Disordered" evidence="1">
    <location>
        <begin position="384"/>
        <end position="463"/>
    </location>
</feature>
<proteinExistence type="predicted"/>
<sequence>MALTSRTARDTQISISALSAPPKLVIPIEAWHSNNTFIGIYQSGRNSRECELRLQPGDLPCIKLIMSSYSTTVKEKLNTAYRQEKQEFITVKLGPWYHVDTLKTCIDAMHMGKLEISPDHLRDVILTLQKLDVHPLAFSQIASALTGQHSAMGRLVSTEVLLALMEASHTSLEASASSSMTDSERRQMRSTLFALALEIARKFEDSDVDIVEKFLPLTKIVHWHYLCGICTTNFVKSFNLQRDLFPYTFFEDTTVKSQREFMHGEIVYRESGTKHEPTKEKVQVTFSMARQKMFLLFSKWSVDKSLDIVYKSPSPIEMIHLAKLSLSEVSQCFWEFCARKDMKLHRPFLAALGGPVMRITTVPYATPAVDNDNVSWSKVVNAETAPAKKRAQSAESSDEDSDLCSESSSEEPSSAYMKKVRPSVQDQLVNSPKVANSEAEPRSKSTVKKKRPQKKPKSSAQTP</sequence>
<feature type="compositionally biased region" description="Basic residues" evidence="1">
    <location>
        <begin position="445"/>
        <end position="457"/>
    </location>
</feature>
<organism evidence="2 3">
    <name type="scientific">Ramazzottius varieornatus</name>
    <name type="common">Water bear</name>
    <name type="synonym">Tardigrade</name>
    <dbReference type="NCBI Taxonomy" id="947166"/>
    <lineage>
        <taxon>Eukaryota</taxon>
        <taxon>Metazoa</taxon>
        <taxon>Ecdysozoa</taxon>
        <taxon>Tardigrada</taxon>
        <taxon>Eutardigrada</taxon>
        <taxon>Parachela</taxon>
        <taxon>Hypsibioidea</taxon>
        <taxon>Ramazzottiidae</taxon>
        <taxon>Ramazzottius</taxon>
    </lineage>
</organism>
<accession>A0A1D1VRT9</accession>
<comment type="caution">
    <text evidence="2">The sequence shown here is derived from an EMBL/GenBank/DDBJ whole genome shotgun (WGS) entry which is preliminary data.</text>
</comment>
<evidence type="ECO:0000313" key="2">
    <source>
        <dbReference type="EMBL" id="GAV04282.1"/>
    </source>
</evidence>
<feature type="compositionally biased region" description="Polar residues" evidence="1">
    <location>
        <begin position="424"/>
        <end position="434"/>
    </location>
</feature>
<feature type="compositionally biased region" description="Low complexity" evidence="1">
    <location>
        <begin position="404"/>
        <end position="414"/>
    </location>
</feature>